<reference evidence="2 3" key="1">
    <citation type="submission" date="2016-02" db="EMBL/GenBank/DDBJ databases">
        <title>Genome analysis of coral dinoflagellate symbionts highlights evolutionary adaptations to a symbiotic lifestyle.</title>
        <authorList>
            <person name="Aranda M."/>
            <person name="Li Y."/>
            <person name="Liew Y.J."/>
            <person name="Baumgarten S."/>
            <person name="Simakov O."/>
            <person name="Wilson M."/>
            <person name="Piel J."/>
            <person name="Ashoor H."/>
            <person name="Bougouffa S."/>
            <person name="Bajic V.B."/>
            <person name="Ryu T."/>
            <person name="Ravasi T."/>
            <person name="Bayer T."/>
            <person name="Micklem G."/>
            <person name="Kim H."/>
            <person name="Bhak J."/>
            <person name="Lajeunesse T.C."/>
            <person name="Voolstra C.R."/>
        </authorList>
    </citation>
    <scope>NUCLEOTIDE SEQUENCE [LARGE SCALE GENOMIC DNA]</scope>
    <source>
        <strain evidence="2 3">CCMP2467</strain>
    </source>
</reference>
<organism evidence="2 3">
    <name type="scientific">Symbiodinium microadriaticum</name>
    <name type="common">Dinoflagellate</name>
    <name type="synonym">Zooxanthella microadriatica</name>
    <dbReference type="NCBI Taxonomy" id="2951"/>
    <lineage>
        <taxon>Eukaryota</taxon>
        <taxon>Sar</taxon>
        <taxon>Alveolata</taxon>
        <taxon>Dinophyceae</taxon>
        <taxon>Suessiales</taxon>
        <taxon>Symbiodiniaceae</taxon>
        <taxon>Symbiodinium</taxon>
    </lineage>
</organism>
<name>A0A1Q9EM11_SYMMI</name>
<dbReference type="EMBL" id="LSRX01000116">
    <property type="protein sequence ID" value="OLQ08486.1"/>
    <property type="molecule type" value="Genomic_DNA"/>
</dbReference>
<dbReference type="OrthoDB" id="10618254at2759"/>
<accession>A0A1Q9EM11</accession>
<comment type="caution">
    <text evidence="2">The sequence shown here is derived from an EMBL/GenBank/DDBJ whole genome shotgun (WGS) entry which is preliminary data.</text>
</comment>
<gene>
    <name evidence="2" type="ORF">AK812_SmicGene7987</name>
</gene>
<feature type="signal peptide" evidence="1">
    <location>
        <begin position="1"/>
        <end position="24"/>
    </location>
</feature>
<sequence length="131" mass="14865">MVMAVQVVVLLLLLLLLKLLKARAASTVPPGSVRRRQKERGRWRAVLHEANGGQQSRRAVLASLGSEERAHLRAFVKRELRRYQALANELSRLQGFARKERLAKLSVEDRANFQSWLLEQKASLPAKTCAR</sequence>
<evidence type="ECO:0000256" key="1">
    <source>
        <dbReference type="SAM" id="SignalP"/>
    </source>
</evidence>
<keyword evidence="3" id="KW-1185">Reference proteome</keyword>
<dbReference type="Proteomes" id="UP000186817">
    <property type="component" value="Unassembled WGS sequence"/>
</dbReference>
<keyword evidence="1" id="KW-0732">Signal</keyword>
<evidence type="ECO:0000313" key="3">
    <source>
        <dbReference type="Proteomes" id="UP000186817"/>
    </source>
</evidence>
<evidence type="ECO:0000313" key="2">
    <source>
        <dbReference type="EMBL" id="OLQ08486.1"/>
    </source>
</evidence>
<dbReference type="AlphaFoldDB" id="A0A1Q9EM11"/>
<protein>
    <submittedName>
        <fullName evidence="2">Uncharacterized protein</fullName>
    </submittedName>
</protein>
<proteinExistence type="predicted"/>
<feature type="chain" id="PRO_5012480669" evidence="1">
    <location>
        <begin position="25"/>
        <end position="131"/>
    </location>
</feature>